<reference evidence="1" key="2">
    <citation type="journal article" date="2015" name="Fish Shellfish Immunol.">
        <title>Early steps in the European eel (Anguilla anguilla)-Vibrio vulnificus interaction in the gills: Role of the RtxA13 toxin.</title>
        <authorList>
            <person name="Callol A."/>
            <person name="Pajuelo D."/>
            <person name="Ebbesson L."/>
            <person name="Teles M."/>
            <person name="MacKenzie S."/>
            <person name="Amaro C."/>
        </authorList>
    </citation>
    <scope>NUCLEOTIDE SEQUENCE</scope>
</reference>
<protein>
    <submittedName>
        <fullName evidence="1">Uncharacterized protein</fullName>
    </submittedName>
</protein>
<reference evidence="1" key="1">
    <citation type="submission" date="2014-11" db="EMBL/GenBank/DDBJ databases">
        <authorList>
            <person name="Amaro Gonzalez C."/>
        </authorList>
    </citation>
    <scope>NUCLEOTIDE SEQUENCE</scope>
</reference>
<sequence>MYISNVQCVFMYF</sequence>
<evidence type="ECO:0000313" key="1">
    <source>
        <dbReference type="EMBL" id="JAI05278.1"/>
    </source>
</evidence>
<proteinExistence type="predicted"/>
<dbReference type="EMBL" id="GBXM01003300">
    <property type="protein sequence ID" value="JAI05278.1"/>
    <property type="molecule type" value="Transcribed_RNA"/>
</dbReference>
<organism evidence="1">
    <name type="scientific">Anguilla anguilla</name>
    <name type="common">European freshwater eel</name>
    <name type="synonym">Muraena anguilla</name>
    <dbReference type="NCBI Taxonomy" id="7936"/>
    <lineage>
        <taxon>Eukaryota</taxon>
        <taxon>Metazoa</taxon>
        <taxon>Chordata</taxon>
        <taxon>Craniata</taxon>
        <taxon>Vertebrata</taxon>
        <taxon>Euteleostomi</taxon>
        <taxon>Actinopterygii</taxon>
        <taxon>Neopterygii</taxon>
        <taxon>Teleostei</taxon>
        <taxon>Anguilliformes</taxon>
        <taxon>Anguillidae</taxon>
        <taxon>Anguilla</taxon>
    </lineage>
</organism>
<name>A0A0E9XRC4_ANGAN</name>
<accession>A0A0E9XRC4</accession>